<dbReference type="EMBL" id="JAFEKC020000003">
    <property type="protein sequence ID" value="KAK0515883.1"/>
    <property type="molecule type" value="Genomic_DNA"/>
</dbReference>
<dbReference type="InterPro" id="IPR000210">
    <property type="entry name" value="BTB/POZ_dom"/>
</dbReference>
<proteinExistence type="predicted"/>
<dbReference type="PROSITE" id="PS50097">
    <property type="entry name" value="BTB"/>
    <property type="match status" value="1"/>
</dbReference>
<organism evidence="2 3">
    <name type="scientific">Cladonia borealis</name>
    <dbReference type="NCBI Taxonomy" id="184061"/>
    <lineage>
        <taxon>Eukaryota</taxon>
        <taxon>Fungi</taxon>
        <taxon>Dikarya</taxon>
        <taxon>Ascomycota</taxon>
        <taxon>Pezizomycotina</taxon>
        <taxon>Lecanoromycetes</taxon>
        <taxon>OSLEUM clade</taxon>
        <taxon>Lecanoromycetidae</taxon>
        <taxon>Lecanorales</taxon>
        <taxon>Lecanorineae</taxon>
        <taxon>Cladoniaceae</taxon>
        <taxon>Cladonia</taxon>
    </lineage>
</organism>
<dbReference type="Gene3D" id="3.30.710.10">
    <property type="entry name" value="Potassium Channel Kv1.1, Chain A"/>
    <property type="match status" value="1"/>
</dbReference>
<dbReference type="SUPFAM" id="SSF54695">
    <property type="entry name" value="POZ domain"/>
    <property type="match status" value="1"/>
</dbReference>
<reference evidence="2" key="1">
    <citation type="submission" date="2023-03" db="EMBL/GenBank/DDBJ databases">
        <title>Complete genome of Cladonia borealis.</title>
        <authorList>
            <person name="Park H."/>
        </authorList>
    </citation>
    <scope>NUCLEOTIDE SEQUENCE</scope>
    <source>
        <strain evidence="2">ANT050790</strain>
    </source>
</reference>
<comment type="caution">
    <text evidence="2">The sequence shown here is derived from an EMBL/GenBank/DDBJ whole genome shotgun (WGS) entry which is preliminary data.</text>
</comment>
<evidence type="ECO:0000259" key="1">
    <source>
        <dbReference type="PROSITE" id="PS50097"/>
    </source>
</evidence>
<dbReference type="AlphaFoldDB" id="A0AA39R6R7"/>
<gene>
    <name evidence="2" type="ORF">JMJ35_001917</name>
</gene>
<sequence length="341" mass="37847">MAGTLHGTDPAGDVMLLVGPDKMSIRASSKVLSLASPVFDKMLGPHFAEGQALLKKDSPEKSAESPTEITLPDDDPEAMILFCDTIHFRKHATSDIAIPLLAKVASLSEKYDCSLALGSVSEVWLSNLEVTKEGEGCFAKMLWFSYALGNHRAFARISRKMIRECTPNELARQKQEVDCTSLPETIIESAEDIRASDLSNLCDEIGSTLTLHVKKKCPKALSHRANSTLCFNVAKTGCFIHELYRVDLWPIPNTNTQITIQEISDRLWQFNNTALCGPYDFDEEQCEPYPHIDFEKLLIQFRDKILAHGGLCMNCVKKGKIMVADGNCRAKSLESCKGIFE</sequence>
<dbReference type="Proteomes" id="UP001166286">
    <property type="component" value="Unassembled WGS sequence"/>
</dbReference>
<name>A0AA39R6R7_9LECA</name>
<accession>A0AA39R6R7</accession>
<protein>
    <recommendedName>
        <fullName evidence="1">BTB domain-containing protein</fullName>
    </recommendedName>
</protein>
<evidence type="ECO:0000313" key="2">
    <source>
        <dbReference type="EMBL" id="KAK0515883.1"/>
    </source>
</evidence>
<feature type="domain" description="BTB" evidence="1">
    <location>
        <begin position="12"/>
        <end position="95"/>
    </location>
</feature>
<evidence type="ECO:0000313" key="3">
    <source>
        <dbReference type="Proteomes" id="UP001166286"/>
    </source>
</evidence>
<dbReference type="InterPro" id="IPR011333">
    <property type="entry name" value="SKP1/BTB/POZ_sf"/>
</dbReference>
<keyword evidence="3" id="KW-1185">Reference proteome</keyword>
<dbReference type="CDD" id="cd18186">
    <property type="entry name" value="BTB_POZ_ZBTB_KLHL-like"/>
    <property type="match status" value="1"/>
</dbReference>